<reference evidence="10" key="1">
    <citation type="submission" date="2016-10" db="EMBL/GenBank/DDBJ databases">
        <title>Sequence of Gallionella enrichment culture.</title>
        <authorList>
            <person name="Poehlein A."/>
            <person name="Muehling M."/>
            <person name="Daniel R."/>
        </authorList>
    </citation>
    <scope>NUCLEOTIDE SEQUENCE</scope>
</reference>
<keyword evidence="4 10" id="KW-0132">Cell division</keyword>
<evidence type="ECO:0000256" key="8">
    <source>
        <dbReference type="ARBA" id="ARBA00023306"/>
    </source>
</evidence>
<dbReference type="Gene3D" id="3.40.50.11690">
    <property type="entry name" value="Cell division protein FtsQ/DivIB"/>
    <property type="match status" value="1"/>
</dbReference>
<dbReference type="PANTHER" id="PTHR35851:SF1">
    <property type="entry name" value="CELL DIVISION PROTEIN FTSQ"/>
    <property type="match status" value="1"/>
</dbReference>
<dbReference type="AlphaFoldDB" id="A0A1J5Q220"/>
<keyword evidence="5" id="KW-0812">Transmembrane</keyword>
<dbReference type="InterPro" id="IPR026579">
    <property type="entry name" value="FtsQ"/>
</dbReference>
<protein>
    <submittedName>
        <fullName evidence="10">Cell division protein FtsQ</fullName>
    </submittedName>
</protein>
<dbReference type="InterPro" id="IPR013685">
    <property type="entry name" value="POTRA_FtsQ_type"/>
</dbReference>
<evidence type="ECO:0000256" key="6">
    <source>
        <dbReference type="ARBA" id="ARBA00022989"/>
    </source>
</evidence>
<proteinExistence type="inferred from homology"/>
<evidence type="ECO:0000256" key="2">
    <source>
        <dbReference type="ARBA" id="ARBA00022475"/>
    </source>
</evidence>
<evidence type="ECO:0000256" key="3">
    <source>
        <dbReference type="ARBA" id="ARBA00022519"/>
    </source>
</evidence>
<keyword evidence="2" id="KW-1003">Cell membrane</keyword>
<dbReference type="Pfam" id="PF03799">
    <property type="entry name" value="FtsQ_DivIB_C"/>
    <property type="match status" value="1"/>
</dbReference>
<keyword evidence="8" id="KW-0131">Cell cycle</keyword>
<keyword evidence="3" id="KW-0997">Cell inner membrane</keyword>
<keyword evidence="6" id="KW-1133">Transmembrane helix</keyword>
<dbReference type="Pfam" id="PF08478">
    <property type="entry name" value="POTRA_1"/>
    <property type="match status" value="1"/>
</dbReference>
<comment type="caution">
    <text evidence="10">The sequence shown here is derived from an EMBL/GenBank/DDBJ whole genome shotgun (WGS) entry which is preliminary data.</text>
</comment>
<comment type="subcellular location">
    <subcellularLocation>
        <location evidence="1">Membrane</location>
    </subcellularLocation>
</comment>
<feature type="domain" description="POTRA" evidence="9">
    <location>
        <begin position="41"/>
        <end position="110"/>
    </location>
</feature>
<dbReference type="PANTHER" id="PTHR35851">
    <property type="entry name" value="CELL DIVISION PROTEIN FTSQ"/>
    <property type="match status" value="1"/>
</dbReference>
<evidence type="ECO:0000256" key="1">
    <source>
        <dbReference type="ARBA" id="ARBA00004370"/>
    </source>
</evidence>
<keyword evidence="7" id="KW-0472">Membrane</keyword>
<dbReference type="EMBL" id="MLJW01001546">
    <property type="protein sequence ID" value="OIQ77742.1"/>
    <property type="molecule type" value="Genomic_DNA"/>
</dbReference>
<dbReference type="HAMAP" id="MF_00911">
    <property type="entry name" value="FtsQ_subfam"/>
    <property type="match status" value="1"/>
</dbReference>
<dbReference type="GO" id="GO:0090529">
    <property type="term" value="P:cell septum assembly"/>
    <property type="evidence" value="ECO:0007669"/>
    <property type="project" value="InterPro"/>
</dbReference>
<gene>
    <name evidence="10" type="primary">ftsQ_11</name>
    <name evidence="10" type="ORF">GALL_405650</name>
</gene>
<dbReference type="InterPro" id="IPR034746">
    <property type="entry name" value="POTRA"/>
</dbReference>
<dbReference type="GO" id="GO:0016020">
    <property type="term" value="C:membrane"/>
    <property type="evidence" value="ECO:0007669"/>
    <property type="project" value="UniProtKB-SubCell"/>
</dbReference>
<evidence type="ECO:0000256" key="4">
    <source>
        <dbReference type="ARBA" id="ARBA00022618"/>
    </source>
</evidence>
<dbReference type="InterPro" id="IPR045335">
    <property type="entry name" value="FtsQ_C_sf"/>
</dbReference>
<organism evidence="10">
    <name type="scientific">mine drainage metagenome</name>
    <dbReference type="NCBI Taxonomy" id="410659"/>
    <lineage>
        <taxon>unclassified sequences</taxon>
        <taxon>metagenomes</taxon>
        <taxon>ecological metagenomes</taxon>
    </lineage>
</organism>
<sequence>MRRELALDIRLMNFTSRALVWLFVAGALFVAGNWLLMRPLWAIRVVRVQGSLQHISASALRSQALPRLRGNWFTIDLAAAQQAFARVPWVRDAVVQRVWPLSLLVTLQAQQPVAVWGNASASQLVDAQGALFDANIGEVQDMHLPQFDGPPGSAQRVLQMARELDARLAALHWRVDVLELGAEGNWRVRLDGGPTLNLGSDADEVAFAARLQRFVALAPQVQRQYGRAIVSADLRYANGFAVRLQGAAAPATAMGIAADTHKHIHTGARGAR</sequence>
<name>A0A1J5Q220_9ZZZZ</name>
<accession>A0A1J5Q220</accession>
<evidence type="ECO:0000256" key="5">
    <source>
        <dbReference type="ARBA" id="ARBA00022692"/>
    </source>
</evidence>
<dbReference type="Gene3D" id="3.10.20.310">
    <property type="entry name" value="membrane protein fhac"/>
    <property type="match status" value="1"/>
</dbReference>
<dbReference type="PROSITE" id="PS51779">
    <property type="entry name" value="POTRA"/>
    <property type="match status" value="1"/>
</dbReference>
<evidence type="ECO:0000256" key="7">
    <source>
        <dbReference type="ARBA" id="ARBA00023136"/>
    </source>
</evidence>
<evidence type="ECO:0000313" key="10">
    <source>
        <dbReference type="EMBL" id="OIQ77742.1"/>
    </source>
</evidence>
<evidence type="ECO:0000259" key="9">
    <source>
        <dbReference type="PROSITE" id="PS51779"/>
    </source>
</evidence>
<dbReference type="InterPro" id="IPR005548">
    <property type="entry name" value="Cell_div_FtsQ/DivIB_C"/>
</dbReference>